<dbReference type="InterPro" id="IPR049552">
    <property type="entry name" value="PKS_DH_N"/>
</dbReference>
<dbReference type="SUPFAM" id="SSF53335">
    <property type="entry name" value="S-adenosyl-L-methionine-dependent methyltransferases"/>
    <property type="match status" value="1"/>
</dbReference>
<evidence type="ECO:0000256" key="8">
    <source>
        <dbReference type="SAM" id="MobiDB-lite"/>
    </source>
</evidence>
<dbReference type="InterPro" id="IPR014043">
    <property type="entry name" value="Acyl_transferase_dom"/>
</dbReference>
<dbReference type="Gene3D" id="3.40.50.150">
    <property type="entry name" value="Vaccinia Virus protein VP39"/>
    <property type="match status" value="1"/>
</dbReference>
<dbReference type="Pfam" id="PF23114">
    <property type="entry name" value="NAD-bd_HRPKS_sdrA"/>
    <property type="match status" value="1"/>
</dbReference>
<dbReference type="SMART" id="SM00825">
    <property type="entry name" value="PKS_KS"/>
    <property type="match status" value="1"/>
</dbReference>
<dbReference type="GO" id="GO:0031177">
    <property type="term" value="F:phosphopantetheine binding"/>
    <property type="evidence" value="ECO:0007669"/>
    <property type="project" value="InterPro"/>
</dbReference>
<keyword evidence="5" id="KW-0560">Oxidoreductase</keyword>
<dbReference type="InterPro" id="IPR016035">
    <property type="entry name" value="Acyl_Trfase/lysoPLipase"/>
</dbReference>
<dbReference type="PROSITE" id="PS00606">
    <property type="entry name" value="KS3_1"/>
    <property type="match status" value="1"/>
</dbReference>
<keyword evidence="12" id="KW-1185">Reference proteome</keyword>
<dbReference type="SMART" id="SM00827">
    <property type="entry name" value="PKS_AT"/>
    <property type="match status" value="1"/>
</dbReference>
<dbReference type="SUPFAM" id="SSF47336">
    <property type="entry name" value="ACP-like"/>
    <property type="match status" value="1"/>
</dbReference>
<evidence type="ECO:0000259" key="9">
    <source>
        <dbReference type="PROSITE" id="PS52004"/>
    </source>
</evidence>
<dbReference type="GO" id="GO:0006633">
    <property type="term" value="P:fatty acid biosynthetic process"/>
    <property type="evidence" value="ECO:0007669"/>
    <property type="project" value="InterPro"/>
</dbReference>
<dbReference type="InterPro" id="IPR013217">
    <property type="entry name" value="Methyltransf_12"/>
</dbReference>
<dbReference type="Pfam" id="PF08659">
    <property type="entry name" value="KR"/>
    <property type="match status" value="1"/>
</dbReference>
<dbReference type="Proteomes" id="UP000696280">
    <property type="component" value="Unassembled WGS sequence"/>
</dbReference>
<dbReference type="InterPro" id="IPR056501">
    <property type="entry name" value="NAD-bd_HRPKS_sdrA"/>
</dbReference>
<feature type="region of interest" description="N-terminal hotdog fold" evidence="7">
    <location>
        <begin position="963"/>
        <end position="1106"/>
    </location>
</feature>
<dbReference type="InterPro" id="IPR042104">
    <property type="entry name" value="PKS_dehydratase_sf"/>
</dbReference>
<dbReference type="EMBL" id="CAJVRL010000092">
    <property type="protein sequence ID" value="CAG8959745.1"/>
    <property type="molecule type" value="Genomic_DNA"/>
</dbReference>
<dbReference type="Gene3D" id="3.10.129.110">
    <property type="entry name" value="Polyketide synthase dehydratase"/>
    <property type="match status" value="1"/>
</dbReference>
<dbReference type="InterPro" id="IPR020807">
    <property type="entry name" value="PKS_DH"/>
</dbReference>
<dbReference type="GO" id="GO:0004312">
    <property type="term" value="F:fatty acid synthase activity"/>
    <property type="evidence" value="ECO:0007669"/>
    <property type="project" value="TreeGrafter"/>
</dbReference>
<dbReference type="Gene3D" id="3.40.366.10">
    <property type="entry name" value="Malonyl-Coenzyme A Acyl Carrier Protein, domain 2"/>
    <property type="match status" value="1"/>
</dbReference>
<dbReference type="InterPro" id="IPR050091">
    <property type="entry name" value="PKS_NRPS_Biosynth_Enz"/>
</dbReference>
<feature type="active site" description="Proton acceptor; for dehydratase activity" evidence="7">
    <location>
        <position position="997"/>
    </location>
</feature>
<feature type="domain" description="PKS/mFAS DH" evidence="10">
    <location>
        <begin position="963"/>
        <end position="1269"/>
    </location>
</feature>
<dbReference type="Gene3D" id="1.10.1200.10">
    <property type="entry name" value="ACP-like"/>
    <property type="match status" value="1"/>
</dbReference>
<dbReference type="SUPFAM" id="SSF53901">
    <property type="entry name" value="Thiolase-like"/>
    <property type="match status" value="2"/>
</dbReference>
<dbReference type="InterPro" id="IPR009081">
    <property type="entry name" value="PP-bd_ACP"/>
</dbReference>
<name>A0A9N9L8P0_9HELO</name>
<dbReference type="Pfam" id="PF02801">
    <property type="entry name" value="Ketoacyl-synt_C"/>
    <property type="match status" value="1"/>
</dbReference>
<organism evidence="11 12">
    <name type="scientific">Hymenoscyphus fraxineus</name>
    <dbReference type="NCBI Taxonomy" id="746836"/>
    <lineage>
        <taxon>Eukaryota</taxon>
        <taxon>Fungi</taxon>
        <taxon>Dikarya</taxon>
        <taxon>Ascomycota</taxon>
        <taxon>Pezizomycotina</taxon>
        <taxon>Leotiomycetes</taxon>
        <taxon>Helotiales</taxon>
        <taxon>Helotiaceae</taxon>
        <taxon>Hymenoscyphus</taxon>
    </lineage>
</organism>
<dbReference type="InterPro" id="IPR020806">
    <property type="entry name" value="PKS_PP-bd"/>
</dbReference>
<sequence>MGSYVRYHDSLHFEREPIAIVGSSCRFPGGATSPANLWALLEKPRDVVQEVPASRFSTDAFYHPDSQHHGSMNVKHSYLLDEDPRTFDRDFFSISPKEAESMDPQQRILLETVYEGMESTGYSMQQLRGSSTAVFVGCMSYDYQYTAIRGIDSLPQYTATGTAASILSNRVSYFYDWRGPSVTIDTACSSSLVALHQAVSALRNGEAEMAVAAGSNLILGPEPFVSESKLNMLSPNGRSFMWDAAADGYTRGEGFSALFLKTLSRAIADGDHIESIVRETGVNSDGKTQGMHHNAELRVTDTAHSGERRHTPGAVSTWPRKPTGHSSSRPMVQARLRVTVTIEARAIQSVFFPDGQDGTLYVGSIKTVIGHTEGTAGVAGVLKASLAVQHGQIPANLHFKKLNPKIQPYYTNLRIPTETIPWPAVPQGCPRRVSVNSFGFGGTNAHAIIESWDNVPNRNTFNRRIHNGYVPSNYRAGPFVLSANSGPALMARAAALAGFLREHPTTDLDQLAYTLFRRTAFPFRAAFSATSAEQLADKLEAGLSTLKSSSRTATLPESLPPRILGVFTGQGAQWATMGRELYSSSDLFRFAIDQMQQSLDSLPKADRPNWSLAGQLDAPAESSRINEAPVSQPLCTAVQVALVDLLRAADIEFSAVVGHSSGEIGAAYAAGYLDASDAIRVAHYRGVHSHLAQGPQGKRGKMMAVGMSLKQATDFCSEFDGALAMAASNSQTSCTLAGNAEAIDAAYARLQESGTFARVLQVDTAYHSHHMKPCGTPYMESLKQCGIKIKKGNKQCRWYSSVWGSNGRIRSFDQSDSVLLEGKYWANNMTQAVLFNQALARALNEDQPFDIALEIGPHPALKGPSFETIKTLSGLSLPYSGILKRGQNAVESWADLLGTLWKSFPSSRPIVTWDKVCWALPLAESQELTILKGLPAYTWDHPSLIWKESRSSRIFRVQKQPRHELLGHSVTHGERDKREVHWKQLIRLNELSWLNGHRVQGEVLFPASGYLAMTYEAAIRLVDDQQTLRLVELCNIDFMRAMRIEEDSPGLEVLFTVRVTSESNDSVTAEVACYSGAVDSVQPLDIPQAALTAHFTAGVHIWLGQPHKDALPRRSEPVLPMDSLGMDDFYSTLSKEGVDYTGFFRAQSIVRRLNHAVVTLSSPPEPSSIRACMHPAPVDTAIHGLVAAFSFPGDGRGGTIHLPRRISSVRVSMFPSDPQTSALKSDATLSAVGKTSLTGDLDLFNAIDGQTQVQIRGLHLTAVGQRRDPWLYAGTKWLRDANYGIEPGLGACLSEAEQELYEHLSRTAYYYLRQLKKKIHPVEMMLLSKDRKHLMTWLSEHLFPKIEAGKHPDIRPEWEDDTFEMVQQWRKNQSPDNNDMNILHAMGTNLVHVVRGTTLPLKVLTENGMLDRLYVEGLGAKDGNVDIAAIVKQLAHQYPRMRVVEVGAGTGGTTRAVLDGLGNHYRSYTYTDISTGFFESARSKFSQHGNKLAFKTLNIETSPMDQGFSQGTYDMVISSNCLHATRSLEETLRNCRQLLRPGGRLVLLEITRDFLPTQLVMSTLSGWFMGVEDGRVWAPTVSLERWDELLKTTGFSGIDFSSTPSFCSAIVSQAVDERIRILREPLAATPDVLVPLRDVLIIGGSANSKLASQTQTILSAVAPSKNIKVLSGLENIQVPKGATVLCLSDLDTPIFRNMNDKKFKGLQSVMEIAEVVLWVTTGSKSGKDPDANVTVGLSSTLRAERADLRLQFLDVDDPCSVEPSMLAKMLLRLVFLDPFKADEFLWTQEPELALKDGALYIPRVMSLSTVNLRSAARLRQVTQATSLDSSDTALVLVESQGAFEAQAVPFHNVREKDIRLRITASSVHSLTINNSRAVYVCIGRDLASGDKILALSSVNGSIVKVDEDHVLNRWQHDETAVEDTVYLHRFLARALAEHTLSSVKGSTWIHGAPNYLTGVINLVARERGIAVFQTTSEMSRTTDSKFVHPYGSERDLEGIYPRGLQNFVDLTDKKPQPMSALIRASLPPSVVVNRGYDGLKVGLNLQDLRALVKRTDRTGLQSPTDHFQVVGIDSLLAERSKELGLVATVDWSATENVSALVRPLDHQGLFAPNKTYLLCGMTGDLGISVCLWMVDNGARNVVLTSRNPNVSPKVLEYLSHRGATIRPMAVDITNIDSLRDAYAEIKSSMPPIGGVMNAAMVLRDRLFHLMPWQDFAAVLAPKMLGSKNLDEVFGDEKLEFFICFSSTTSIVGSIGQSAYAAANHYMASLVQQRLQRGLTGSVLHIAILTGFGYIFRRDSDHAETIYKAILPRFERQSESDLHSMLAEAIVCGVPGPDQSAELITGIRTVFQSEWRDDPRLSCYTGQEQLQDESSQQQTAGSVSVKAQLASAEDPAECLVILEKCFAQALGNMLEMDPQQLDSSLPIASLGIDSLVSIRIREWFLKELGVDVPVLKLMSDSIPMSRLCDDVLVNWRKLSPP</sequence>
<dbReference type="GO" id="GO:0032259">
    <property type="term" value="P:methylation"/>
    <property type="evidence" value="ECO:0007669"/>
    <property type="project" value="UniProtKB-KW"/>
</dbReference>
<protein>
    <recommendedName>
        <fullName evidence="13">Polyketide synthase</fullName>
    </recommendedName>
</protein>
<proteinExistence type="predicted"/>
<dbReference type="SMART" id="SM00826">
    <property type="entry name" value="PKS_DH"/>
    <property type="match status" value="1"/>
</dbReference>
<dbReference type="SUPFAM" id="SSF51735">
    <property type="entry name" value="NAD(P)-binding Rossmann-fold domains"/>
    <property type="match status" value="1"/>
</dbReference>
<dbReference type="InterPro" id="IPR049551">
    <property type="entry name" value="PKS_DH_C"/>
</dbReference>
<reference evidence="11" key="1">
    <citation type="submission" date="2021-07" db="EMBL/GenBank/DDBJ databases">
        <authorList>
            <person name="Durling M."/>
        </authorList>
    </citation>
    <scope>NUCLEOTIDE SEQUENCE</scope>
</reference>
<keyword evidence="1" id="KW-0596">Phosphopantetheine</keyword>
<dbReference type="Pfam" id="PF21089">
    <property type="entry name" value="PKS_DH_N"/>
    <property type="match status" value="1"/>
</dbReference>
<dbReference type="PANTHER" id="PTHR43775">
    <property type="entry name" value="FATTY ACID SYNTHASE"/>
    <property type="match status" value="1"/>
</dbReference>
<dbReference type="InterPro" id="IPR032821">
    <property type="entry name" value="PKS_assoc"/>
</dbReference>
<keyword evidence="3" id="KW-0489">Methyltransferase</keyword>
<dbReference type="PROSITE" id="PS52019">
    <property type="entry name" value="PKS_MFAS_DH"/>
    <property type="match status" value="1"/>
</dbReference>
<dbReference type="Pfam" id="PF14765">
    <property type="entry name" value="PS-DH"/>
    <property type="match status" value="1"/>
</dbReference>
<dbReference type="SUPFAM" id="SSF52151">
    <property type="entry name" value="FabD/lysophospholipase-like"/>
    <property type="match status" value="1"/>
</dbReference>
<dbReference type="GO" id="GO:0016491">
    <property type="term" value="F:oxidoreductase activity"/>
    <property type="evidence" value="ECO:0007669"/>
    <property type="project" value="UniProtKB-KW"/>
</dbReference>
<comment type="caution">
    <text evidence="11">The sequence shown here is derived from an EMBL/GenBank/DDBJ whole genome shotgun (WGS) entry which is preliminary data.</text>
</comment>
<dbReference type="SMART" id="SM00823">
    <property type="entry name" value="PKS_PP"/>
    <property type="match status" value="1"/>
</dbReference>
<keyword evidence="4" id="KW-0808">Transferase</keyword>
<evidence type="ECO:0000256" key="4">
    <source>
        <dbReference type="ARBA" id="ARBA00022679"/>
    </source>
</evidence>
<evidence type="ECO:0008006" key="13">
    <source>
        <dbReference type="Google" id="ProtNLM"/>
    </source>
</evidence>
<keyword evidence="2" id="KW-0597">Phosphoprotein</keyword>
<evidence type="ECO:0000256" key="6">
    <source>
        <dbReference type="ARBA" id="ARBA00023268"/>
    </source>
</evidence>
<dbReference type="InterPro" id="IPR014031">
    <property type="entry name" value="Ketoacyl_synth_C"/>
</dbReference>
<dbReference type="InterPro" id="IPR016039">
    <property type="entry name" value="Thiolase-like"/>
</dbReference>
<dbReference type="InterPro" id="IPR014030">
    <property type="entry name" value="Ketoacyl_synth_N"/>
</dbReference>
<dbReference type="InterPro" id="IPR001227">
    <property type="entry name" value="Ac_transferase_dom_sf"/>
</dbReference>
<dbReference type="Pfam" id="PF16197">
    <property type="entry name" value="KAsynt_C_assoc"/>
    <property type="match status" value="1"/>
</dbReference>
<feature type="active site" description="Proton donor; for dehydratase activity" evidence="7">
    <location>
        <position position="1179"/>
    </location>
</feature>
<evidence type="ECO:0000256" key="2">
    <source>
        <dbReference type="ARBA" id="ARBA00022553"/>
    </source>
</evidence>
<dbReference type="PANTHER" id="PTHR43775:SF20">
    <property type="entry name" value="HYBRID PKS-NRPS SYNTHETASE APDA"/>
    <property type="match status" value="1"/>
</dbReference>
<dbReference type="InterPro" id="IPR036736">
    <property type="entry name" value="ACP-like_sf"/>
</dbReference>
<dbReference type="InterPro" id="IPR018201">
    <property type="entry name" value="Ketoacyl_synth_AS"/>
</dbReference>
<evidence type="ECO:0000256" key="1">
    <source>
        <dbReference type="ARBA" id="ARBA00022450"/>
    </source>
</evidence>
<keyword evidence="6" id="KW-0511">Multifunctional enzyme</keyword>
<dbReference type="SUPFAM" id="SSF55048">
    <property type="entry name" value="Probable ACP-binding domain of malonyl-CoA ACP transacylase"/>
    <property type="match status" value="1"/>
</dbReference>
<dbReference type="GO" id="GO:0030639">
    <property type="term" value="P:polyketide biosynthetic process"/>
    <property type="evidence" value="ECO:0007669"/>
    <property type="project" value="UniProtKB-ARBA"/>
</dbReference>
<dbReference type="InterPro" id="IPR006162">
    <property type="entry name" value="Ppantetheine_attach_site"/>
</dbReference>
<dbReference type="OrthoDB" id="329835at2759"/>
<dbReference type="GO" id="GO:0008168">
    <property type="term" value="F:methyltransferase activity"/>
    <property type="evidence" value="ECO:0007669"/>
    <property type="project" value="UniProtKB-KW"/>
</dbReference>
<evidence type="ECO:0000259" key="10">
    <source>
        <dbReference type="PROSITE" id="PS52019"/>
    </source>
</evidence>
<evidence type="ECO:0000256" key="7">
    <source>
        <dbReference type="PROSITE-ProRule" id="PRU01363"/>
    </source>
</evidence>
<dbReference type="InterPro" id="IPR049900">
    <property type="entry name" value="PKS_mFAS_DH"/>
</dbReference>
<dbReference type="InterPro" id="IPR057326">
    <property type="entry name" value="KR_dom"/>
</dbReference>
<dbReference type="PROSITE" id="PS00012">
    <property type="entry name" value="PHOSPHOPANTETHEINE"/>
    <property type="match status" value="1"/>
</dbReference>
<evidence type="ECO:0000313" key="11">
    <source>
        <dbReference type="EMBL" id="CAG8959745.1"/>
    </source>
</evidence>
<dbReference type="CDD" id="cd00833">
    <property type="entry name" value="PKS"/>
    <property type="match status" value="1"/>
</dbReference>
<evidence type="ECO:0000256" key="5">
    <source>
        <dbReference type="ARBA" id="ARBA00023002"/>
    </source>
</evidence>
<dbReference type="Pfam" id="PF00109">
    <property type="entry name" value="ketoacyl-synt"/>
    <property type="match status" value="1"/>
</dbReference>
<evidence type="ECO:0000313" key="12">
    <source>
        <dbReference type="Proteomes" id="UP000696280"/>
    </source>
</evidence>
<dbReference type="InterPro" id="IPR020841">
    <property type="entry name" value="PKS_Beta-ketoAc_synthase_dom"/>
</dbReference>
<evidence type="ECO:0000256" key="3">
    <source>
        <dbReference type="ARBA" id="ARBA00022603"/>
    </source>
</evidence>
<dbReference type="Gene3D" id="3.40.47.10">
    <property type="match status" value="1"/>
</dbReference>
<dbReference type="Pfam" id="PF00698">
    <property type="entry name" value="Acyl_transf_1"/>
    <property type="match status" value="1"/>
</dbReference>
<dbReference type="CDD" id="cd02440">
    <property type="entry name" value="AdoMet_MTases"/>
    <property type="match status" value="1"/>
</dbReference>
<dbReference type="Gene3D" id="3.40.50.720">
    <property type="entry name" value="NAD(P)-binding Rossmann-like Domain"/>
    <property type="match status" value="2"/>
</dbReference>
<accession>A0A9N9L8P0</accession>
<dbReference type="InterPro" id="IPR036291">
    <property type="entry name" value="NAD(P)-bd_dom_sf"/>
</dbReference>
<feature type="region of interest" description="Disordered" evidence="8">
    <location>
        <begin position="303"/>
        <end position="330"/>
    </location>
</feature>
<dbReference type="Pfam" id="PF00550">
    <property type="entry name" value="PP-binding"/>
    <property type="match status" value="1"/>
</dbReference>
<dbReference type="SMART" id="SM00822">
    <property type="entry name" value="PKS_KR"/>
    <property type="match status" value="1"/>
</dbReference>
<dbReference type="Pfam" id="PF08242">
    <property type="entry name" value="Methyltransf_12"/>
    <property type="match status" value="1"/>
</dbReference>
<dbReference type="PROSITE" id="PS52004">
    <property type="entry name" value="KS3_2"/>
    <property type="match status" value="1"/>
</dbReference>
<dbReference type="InterPro" id="IPR029063">
    <property type="entry name" value="SAM-dependent_MTases_sf"/>
</dbReference>
<feature type="region of interest" description="C-terminal hotdog fold" evidence="7">
    <location>
        <begin position="1121"/>
        <end position="1269"/>
    </location>
</feature>
<dbReference type="InterPro" id="IPR016036">
    <property type="entry name" value="Malonyl_transacylase_ACP-bd"/>
</dbReference>
<feature type="domain" description="Ketosynthase family 3 (KS3)" evidence="9">
    <location>
        <begin position="15"/>
        <end position="451"/>
    </location>
</feature>
<gene>
    <name evidence="11" type="ORF">HYFRA_00001651</name>
</gene>
<dbReference type="GO" id="GO:0004315">
    <property type="term" value="F:3-oxoacyl-[acyl-carrier-protein] synthase activity"/>
    <property type="evidence" value="ECO:0007669"/>
    <property type="project" value="InterPro"/>
</dbReference>
<dbReference type="InterPro" id="IPR013968">
    <property type="entry name" value="PKS_KR"/>
</dbReference>